<protein>
    <submittedName>
        <fullName evidence="2">5'-nucleotidase-like protein</fullName>
    </submittedName>
</protein>
<dbReference type="Pfam" id="PF02872">
    <property type="entry name" value="5_nucleotid_C"/>
    <property type="match status" value="1"/>
</dbReference>
<dbReference type="SUPFAM" id="SSF55816">
    <property type="entry name" value="5'-nucleotidase (syn. UDP-sugar hydrolase), C-terminal domain"/>
    <property type="match status" value="1"/>
</dbReference>
<dbReference type="PANTHER" id="PTHR11575:SF24">
    <property type="entry name" value="5'-NUCLEOTIDASE"/>
    <property type="match status" value="1"/>
</dbReference>
<dbReference type="PRINTS" id="PR01607">
    <property type="entry name" value="APYRASEFAMLY"/>
</dbReference>
<dbReference type="InterPro" id="IPR006179">
    <property type="entry name" value="5_nucleotidase/apyrase"/>
</dbReference>
<dbReference type="AlphaFoldDB" id="A0A316AQM9"/>
<reference evidence="2 3" key="1">
    <citation type="submission" date="2018-03" db="EMBL/GenBank/DDBJ databases">
        <title>Genomic Encyclopedia of Archaeal and Bacterial Type Strains, Phase II (KMG-II): from individual species to whole genera.</title>
        <authorList>
            <person name="Goeker M."/>
        </authorList>
    </citation>
    <scope>NUCLEOTIDE SEQUENCE [LARGE SCALE GENOMIC DNA]</scope>
    <source>
        <strain evidence="2 3">DSM 100346</strain>
    </source>
</reference>
<evidence type="ECO:0000313" key="3">
    <source>
        <dbReference type="Proteomes" id="UP000245880"/>
    </source>
</evidence>
<name>A0A316AQM9_9BACT</name>
<dbReference type="EMBL" id="QGDT01000003">
    <property type="protein sequence ID" value="PWJ59080.1"/>
    <property type="molecule type" value="Genomic_DNA"/>
</dbReference>
<dbReference type="Proteomes" id="UP000245880">
    <property type="component" value="Unassembled WGS sequence"/>
</dbReference>
<dbReference type="InterPro" id="IPR008334">
    <property type="entry name" value="5'-Nucleotdase_C"/>
</dbReference>
<dbReference type="PANTHER" id="PTHR11575">
    <property type="entry name" value="5'-NUCLEOTIDASE-RELATED"/>
    <property type="match status" value="1"/>
</dbReference>
<dbReference type="InterPro" id="IPR036907">
    <property type="entry name" value="5'-Nucleotdase_C_sf"/>
</dbReference>
<comment type="caution">
    <text evidence="2">The sequence shown here is derived from an EMBL/GenBank/DDBJ whole genome shotgun (WGS) entry which is preliminary data.</text>
</comment>
<gene>
    <name evidence="2" type="ORF">CLV98_103453</name>
</gene>
<feature type="domain" description="5'-Nucleotidase C-terminal" evidence="1">
    <location>
        <begin position="66"/>
        <end position="204"/>
    </location>
</feature>
<accession>A0A316AQM9</accession>
<organism evidence="2 3">
    <name type="scientific">Dyadobacter jejuensis</name>
    <dbReference type="NCBI Taxonomy" id="1082580"/>
    <lineage>
        <taxon>Bacteria</taxon>
        <taxon>Pseudomonadati</taxon>
        <taxon>Bacteroidota</taxon>
        <taxon>Cytophagia</taxon>
        <taxon>Cytophagales</taxon>
        <taxon>Spirosomataceae</taxon>
        <taxon>Dyadobacter</taxon>
    </lineage>
</organism>
<dbReference type="GO" id="GO:0009166">
    <property type="term" value="P:nucleotide catabolic process"/>
    <property type="evidence" value="ECO:0007669"/>
    <property type="project" value="InterPro"/>
</dbReference>
<evidence type="ECO:0000259" key="1">
    <source>
        <dbReference type="Pfam" id="PF02872"/>
    </source>
</evidence>
<sequence length="253" mass="28215">MRKIPKGLMVGVWLGMMSQISCQKSYQVAQSGYSQYVMDDSLAVDSSLIRYYLPYKRQMQAEMDRVIGHSAVAITGGKGPETLLGNFFSEAILDQGRKFDPSIQFTFATRGGLRNTLPKGALTIGNIFELMPFENEMVVLKLSGDTTWKLLEYIAASKGQPVAGLRMYIDGGKPTEILIGGKAFDPKAQYTILTYDYLVNSGGDLSFLSEAQDQRLVGKRLRDALIDYVEDITQQGNEIQVQLDDRIRVNENE</sequence>
<keyword evidence="3" id="KW-1185">Reference proteome</keyword>
<evidence type="ECO:0000313" key="2">
    <source>
        <dbReference type="EMBL" id="PWJ59080.1"/>
    </source>
</evidence>
<dbReference type="GO" id="GO:0030288">
    <property type="term" value="C:outer membrane-bounded periplasmic space"/>
    <property type="evidence" value="ECO:0007669"/>
    <property type="project" value="TreeGrafter"/>
</dbReference>
<proteinExistence type="predicted"/>
<dbReference type="Gene3D" id="3.90.780.10">
    <property type="entry name" value="5'-Nucleotidase, C-terminal domain"/>
    <property type="match status" value="1"/>
</dbReference>
<dbReference type="GO" id="GO:0016787">
    <property type="term" value="F:hydrolase activity"/>
    <property type="evidence" value="ECO:0007669"/>
    <property type="project" value="InterPro"/>
</dbReference>